<evidence type="ECO:0000256" key="4">
    <source>
        <dbReference type="ARBA" id="ARBA00023002"/>
    </source>
</evidence>
<dbReference type="Proteomes" id="UP000784294">
    <property type="component" value="Unassembled WGS sequence"/>
</dbReference>
<comment type="pathway">
    <text evidence="1">Carbohydrate degradation; pentose phosphate pathway.</text>
</comment>
<evidence type="ECO:0000256" key="3">
    <source>
        <dbReference type="ARBA" id="ARBA00022857"/>
    </source>
</evidence>
<evidence type="ECO:0000313" key="9">
    <source>
        <dbReference type="Proteomes" id="UP000784294"/>
    </source>
</evidence>
<proteinExistence type="predicted"/>
<dbReference type="GO" id="GO:0006006">
    <property type="term" value="P:glucose metabolic process"/>
    <property type="evidence" value="ECO:0007669"/>
    <property type="project" value="InterPro"/>
</dbReference>
<dbReference type="EMBL" id="CAAALY010011460">
    <property type="protein sequence ID" value="VEL11309.1"/>
    <property type="molecule type" value="Genomic_DNA"/>
</dbReference>
<sequence>MSSSTLGSKTPTYGCAVLYVNNERWKGVPFILRAGKALNNRKAEVRVQFKDVIIDIFEEGEVQRNELVIRVQPDEAVYMKMMTKRPGMSFKPEETELDLTYTRRYQHIKLPDAYERLLLDVFCGSQTNFVRADELQEAWRILTPVLSELEASCDKPFEYVYGR</sequence>
<dbReference type="PANTHER" id="PTHR23429:SF0">
    <property type="entry name" value="GLUCOSE-6-PHOSPHATE 1-DEHYDROGENASE"/>
    <property type="match status" value="1"/>
</dbReference>
<gene>
    <name evidence="8" type="ORF">PXEA_LOCUS4749</name>
</gene>
<dbReference type="Gene3D" id="3.30.360.10">
    <property type="entry name" value="Dihydrodipicolinate Reductase, domain 2"/>
    <property type="match status" value="1"/>
</dbReference>
<evidence type="ECO:0000256" key="2">
    <source>
        <dbReference type="ARBA" id="ARBA00013019"/>
    </source>
</evidence>
<feature type="domain" description="Glucose-6-phosphate dehydrogenase C-terminal" evidence="7">
    <location>
        <begin position="7"/>
        <end position="162"/>
    </location>
</feature>
<evidence type="ECO:0000256" key="5">
    <source>
        <dbReference type="ARBA" id="ARBA00023277"/>
    </source>
</evidence>
<dbReference type="GO" id="GO:0009051">
    <property type="term" value="P:pentose-phosphate shunt, oxidative branch"/>
    <property type="evidence" value="ECO:0007669"/>
    <property type="project" value="TreeGrafter"/>
</dbReference>
<reference evidence="8" key="1">
    <citation type="submission" date="2018-11" db="EMBL/GenBank/DDBJ databases">
        <authorList>
            <consortium name="Pathogen Informatics"/>
        </authorList>
    </citation>
    <scope>NUCLEOTIDE SEQUENCE</scope>
</reference>
<keyword evidence="5" id="KW-0119">Carbohydrate metabolism</keyword>
<keyword evidence="9" id="KW-1185">Reference proteome</keyword>
<organism evidence="8 9">
    <name type="scientific">Protopolystoma xenopodis</name>
    <dbReference type="NCBI Taxonomy" id="117903"/>
    <lineage>
        <taxon>Eukaryota</taxon>
        <taxon>Metazoa</taxon>
        <taxon>Spiralia</taxon>
        <taxon>Lophotrochozoa</taxon>
        <taxon>Platyhelminthes</taxon>
        <taxon>Monogenea</taxon>
        <taxon>Polyopisthocotylea</taxon>
        <taxon>Polystomatidea</taxon>
        <taxon>Polystomatidae</taxon>
        <taxon>Protopolystoma</taxon>
    </lineage>
</organism>
<comment type="caution">
    <text evidence="8">The sequence shown here is derived from an EMBL/GenBank/DDBJ whole genome shotgun (WGS) entry which is preliminary data.</text>
</comment>
<evidence type="ECO:0000256" key="1">
    <source>
        <dbReference type="ARBA" id="ARBA00004959"/>
    </source>
</evidence>
<dbReference type="InterPro" id="IPR022675">
    <property type="entry name" value="G6P_DH_C"/>
</dbReference>
<accession>A0A448WGN9</accession>
<name>A0A448WGN9_9PLAT</name>
<evidence type="ECO:0000256" key="6">
    <source>
        <dbReference type="ARBA" id="ARBA00047696"/>
    </source>
</evidence>
<dbReference type="AlphaFoldDB" id="A0A448WGN9"/>
<dbReference type="Pfam" id="PF02781">
    <property type="entry name" value="G6PD_C"/>
    <property type="match status" value="1"/>
</dbReference>
<dbReference type="InterPro" id="IPR001282">
    <property type="entry name" value="G6P_DH"/>
</dbReference>
<protein>
    <recommendedName>
        <fullName evidence="2">glucose-6-phosphate dehydrogenase (NADP(+))</fullName>
        <ecNumber evidence="2">1.1.1.49</ecNumber>
    </recommendedName>
</protein>
<dbReference type="GO" id="GO:0005829">
    <property type="term" value="C:cytosol"/>
    <property type="evidence" value="ECO:0007669"/>
    <property type="project" value="TreeGrafter"/>
</dbReference>
<evidence type="ECO:0000313" key="8">
    <source>
        <dbReference type="EMBL" id="VEL11309.1"/>
    </source>
</evidence>
<dbReference type="PANTHER" id="PTHR23429">
    <property type="entry name" value="GLUCOSE-6-PHOSPHATE 1-DEHYDROGENASE G6PD"/>
    <property type="match status" value="1"/>
</dbReference>
<dbReference type="SUPFAM" id="SSF55347">
    <property type="entry name" value="Glyceraldehyde-3-phosphate dehydrogenase-like, C-terminal domain"/>
    <property type="match status" value="1"/>
</dbReference>
<comment type="catalytic activity">
    <reaction evidence="6">
        <text>D-glucose 6-phosphate + NADP(+) = 6-phospho-D-glucono-1,5-lactone + NADPH + H(+)</text>
        <dbReference type="Rhea" id="RHEA:15841"/>
        <dbReference type="ChEBI" id="CHEBI:15378"/>
        <dbReference type="ChEBI" id="CHEBI:57783"/>
        <dbReference type="ChEBI" id="CHEBI:57955"/>
        <dbReference type="ChEBI" id="CHEBI:58349"/>
        <dbReference type="ChEBI" id="CHEBI:61548"/>
        <dbReference type="EC" id="1.1.1.49"/>
    </reaction>
    <physiologicalReaction direction="left-to-right" evidence="6">
        <dbReference type="Rhea" id="RHEA:15842"/>
    </physiologicalReaction>
</comment>
<dbReference type="EC" id="1.1.1.49" evidence="2"/>
<dbReference type="GO" id="GO:0050661">
    <property type="term" value="F:NADP binding"/>
    <property type="evidence" value="ECO:0007669"/>
    <property type="project" value="InterPro"/>
</dbReference>
<dbReference type="OrthoDB" id="60984at2759"/>
<keyword evidence="3" id="KW-0521">NADP</keyword>
<dbReference type="GO" id="GO:0004345">
    <property type="term" value="F:glucose-6-phosphate dehydrogenase activity"/>
    <property type="evidence" value="ECO:0007669"/>
    <property type="project" value="UniProtKB-EC"/>
</dbReference>
<keyword evidence="4" id="KW-0560">Oxidoreductase</keyword>
<evidence type="ECO:0000259" key="7">
    <source>
        <dbReference type="Pfam" id="PF02781"/>
    </source>
</evidence>